<dbReference type="InterPro" id="IPR036844">
    <property type="entry name" value="Hint_dom_sf"/>
</dbReference>
<dbReference type="SUPFAM" id="SSF51294">
    <property type="entry name" value="Hedgehog/intein (Hint) domain"/>
    <property type="match status" value="1"/>
</dbReference>
<evidence type="ECO:0000313" key="3">
    <source>
        <dbReference type="Proteomes" id="UP000626220"/>
    </source>
</evidence>
<gene>
    <name evidence="2" type="ORF">GCM10017056_05870</name>
</gene>
<feature type="domain" description="Hedgehog/Intein (Hint)" evidence="1">
    <location>
        <begin position="167"/>
        <end position="304"/>
    </location>
</feature>
<accession>A0A8J3GUN4</accession>
<dbReference type="EMBL" id="BNCJ01000001">
    <property type="protein sequence ID" value="GHF36813.1"/>
    <property type="molecule type" value="Genomic_DNA"/>
</dbReference>
<dbReference type="AlphaFoldDB" id="A0A8J3GUN4"/>
<sequence length="351" mass="37796">MTWRAVCDQEAAWSAPWPEDEPLLVRGSVVIETRLPQLRRLKPLVRVTTGGAWPMSFALQALPGGGLSVVLDQAGAVVSHLLDCADAGRADILRITYAWDGPARTGWLAIERPDTDQITLLPCPNPRPFHRSQIAAMTGEGGDRYLSPEVLFLAVSDRIEPVGPMPTLTADTPIATPDGARRAGELQRGDLVLTAAGESVPVLHALQRTVPARGSFAPVCLRAPYFGLTRDIAVATTQKLLIGGSEVEYLFGREAVRLQAGHLLGTPQVRPAPTGWLVPYVQLLLPEQEVLMAAGCLLESLCAGRIRRKPDLLRASIFAGLDRSTLPEHAPPPGPMLRAFDAIVLAEHRAA</sequence>
<reference evidence="2" key="2">
    <citation type="submission" date="2020-09" db="EMBL/GenBank/DDBJ databases">
        <authorList>
            <person name="Sun Q."/>
            <person name="Kim S."/>
        </authorList>
    </citation>
    <scope>NUCLEOTIDE SEQUENCE</scope>
    <source>
        <strain evidence="2">KCTC 42650</strain>
    </source>
</reference>
<dbReference type="RefSeq" id="WP_229863869.1">
    <property type="nucleotide sequence ID" value="NZ_BNCJ01000001.1"/>
</dbReference>
<dbReference type="Proteomes" id="UP000626220">
    <property type="component" value="Unassembled WGS sequence"/>
</dbReference>
<dbReference type="Pfam" id="PF13403">
    <property type="entry name" value="Hint_2"/>
    <property type="match status" value="1"/>
</dbReference>
<evidence type="ECO:0000259" key="1">
    <source>
        <dbReference type="Pfam" id="PF13403"/>
    </source>
</evidence>
<comment type="caution">
    <text evidence="2">The sequence shown here is derived from an EMBL/GenBank/DDBJ whole genome shotgun (WGS) entry which is preliminary data.</text>
</comment>
<organism evidence="2 3">
    <name type="scientific">Seohaeicola zhoushanensis</name>
    <dbReference type="NCBI Taxonomy" id="1569283"/>
    <lineage>
        <taxon>Bacteria</taxon>
        <taxon>Pseudomonadati</taxon>
        <taxon>Pseudomonadota</taxon>
        <taxon>Alphaproteobacteria</taxon>
        <taxon>Rhodobacterales</taxon>
        <taxon>Roseobacteraceae</taxon>
        <taxon>Seohaeicola</taxon>
    </lineage>
</organism>
<proteinExistence type="predicted"/>
<dbReference type="InterPro" id="IPR028992">
    <property type="entry name" value="Hedgehog/Intein_dom"/>
</dbReference>
<evidence type="ECO:0000313" key="2">
    <source>
        <dbReference type="EMBL" id="GHF36813.1"/>
    </source>
</evidence>
<name>A0A8J3GUN4_9RHOB</name>
<protein>
    <recommendedName>
        <fullName evidence="1">Hedgehog/Intein (Hint) domain-containing protein</fullName>
    </recommendedName>
</protein>
<keyword evidence="3" id="KW-1185">Reference proteome</keyword>
<reference evidence="2" key="1">
    <citation type="journal article" date="2014" name="Int. J. Syst. Evol. Microbiol.">
        <title>Complete genome sequence of Corynebacterium casei LMG S-19264T (=DSM 44701T), isolated from a smear-ripened cheese.</title>
        <authorList>
            <consortium name="US DOE Joint Genome Institute (JGI-PGF)"/>
            <person name="Walter F."/>
            <person name="Albersmeier A."/>
            <person name="Kalinowski J."/>
            <person name="Ruckert C."/>
        </authorList>
    </citation>
    <scope>NUCLEOTIDE SEQUENCE</scope>
    <source>
        <strain evidence="2">KCTC 42650</strain>
    </source>
</reference>